<feature type="region of interest" description="Disordered" evidence="7">
    <location>
        <begin position="755"/>
        <end position="787"/>
    </location>
</feature>
<dbReference type="GO" id="GO:0005524">
    <property type="term" value="F:ATP binding"/>
    <property type="evidence" value="ECO:0007669"/>
    <property type="project" value="UniProtKB-KW"/>
</dbReference>
<dbReference type="PaxDb" id="4081-Solyc04g011440.2.1"/>
<evidence type="ECO:0000256" key="5">
    <source>
        <dbReference type="RuleBase" id="RU003322"/>
    </source>
</evidence>
<dbReference type="FunFam" id="1.20.1270.10:FF:000028">
    <property type="entry name" value="Heat shock 70 kDa protein"/>
    <property type="match status" value="1"/>
</dbReference>
<dbReference type="Proteomes" id="UP000004994">
    <property type="component" value="Chromosome 4"/>
</dbReference>
<dbReference type="GO" id="GO:0140662">
    <property type="term" value="F:ATP-dependent protein folding chaperone"/>
    <property type="evidence" value="ECO:0007669"/>
    <property type="project" value="InterPro"/>
</dbReference>
<name>A0A3Q7FX57_SOLLC</name>
<dbReference type="SUPFAM" id="SSF100934">
    <property type="entry name" value="Heat shock protein 70kD (HSP70), C-terminal subdomain"/>
    <property type="match status" value="2"/>
</dbReference>
<dbReference type="PROSITE" id="PS00329">
    <property type="entry name" value="HSP70_2"/>
    <property type="match status" value="1"/>
</dbReference>
<dbReference type="GO" id="GO:0006950">
    <property type="term" value="P:response to stress"/>
    <property type="evidence" value="ECO:0007669"/>
    <property type="project" value="UniProtKB-ARBA"/>
</dbReference>
<dbReference type="InterPro" id="IPR013126">
    <property type="entry name" value="Hsp_70_fam"/>
</dbReference>
<sequence length="787" mass="85510">MAGKGEGPAIGIDLGTTYSCVGVWQHDRVEIIANDQGNRTTPSYVAFTDTERLIGDAAKNQVAMNPTNTVFDAKRLIGRRFSDPSVQSDMKLWPFKVIPGPADKPMIVVNYKGEEKQFSAEEISSMVLIKMKEIAEAFLGTTIKNAVVTVPAYFNDSQRQATKDAGTISGLNVMRIINEPTAAAIAYGLDKKSSSTGEKTVLIFDLGGGTFDVSLLTIEEGIFEVKATAGDTHLGGEDFDNRMVNHFVQEFKRKHKKDISGNPRALRRLRTACERAKRTLSSTAQTTIEIDSLYEGIDFYTTITRARFEELNMDLFRKCMEPVEKCLRDAKIDKSGVHDIVLVGGSTRIPKVQQLLQDFFNGRELCKSINPDEAVAYGAAVQAAILSGEGNEKVQDLLLLDVTPLSLGLETAGGVMTTLIPRNTTIPTKKEQVFSTYSDNQPGVLIQVYEGERARTRDNNLLGKFELTGIPPAPRGVPQITVCFDIDANGILNVSAEDKTTGQKNKITITNDKGRLSKDEIEKMVQEAEKYKAEDEEHKKKVEAKNALENYAYNMRNTIKDDKIASKLSPDEKKKIEDSVEQAIQWLDGNQLAEADEFEDKMKELESICNPIIAKMYQGGAGPDMAGGMDEDGPSAGASSAGAGPKIEEMLTTHGHESTSQSSSNVAAVTDAANSLKAFLCAYEGSRWIIDTGATRHITSKLKTLINAKAVNTHADSNVHLPDGNQFAEADEFEDKMKELESICNPIIAKMYQGGASGPDMAGGMDEDGPSAGASGAGAGPKIEEVD</sequence>
<dbReference type="Gene3D" id="3.30.30.30">
    <property type="match status" value="1"/>
</dbReference>
<evidence type="ECO:0000256" key="2">
    <source>
        <dbReference type="ARBA" id="ARBA00022741"/>
    </source>
</evidence>
<keyword evidence="2 5" id="KW-0547">Nucleotide-binding</keyword>
<dbReference type="PROSITE" id="PS01036">
    <property type="entry name" value="HSP70_3"/>
    <property type="match status" value="1"/>
</dbReference>
<evidence type="ECO:0000256" key="4">
    <source>
        <dbReference type="ARBA" id="ARBA00023016"/>
    </source>
</evidence>
<dbReference type="FunFam" id="3.30.420.40:FF:000026">
    <property type="entry name" value="Heat shock protein 70"/>
    <property type="match status" value="1"/>
</dbReference>
<dbReference type="GO" id="GO:0042026">
    <property type="term" value="P:protein refolding"/>
    <property type="evidence" value="ECO:0000318"/>
    <property type="project" value="GO_Central"/>
</dbReference>
<dbReference type="FunFam" id="2.60.34.10:FF:000002">
    <property type="entry name" value="Heat shock 70 kDa"/>
    <property type="match status" value="1"/>
</dbReference>
<keyword evidence="6" id="KW-0175">Coiled coil</keyword>
<protein>
    <submittedName>
        <fullName evidence="8">Uncharacterized protein</fullName>
    </submittedName>
</protein>
<dbReference type="Gene3D" id="1.20.1270.10">
    <property type="match status" value="2"/>
</dbReference>
<dbReference type="FunFam" id="3.30.420.40:FF:000172">
    <property type="entry name" value="Heat shock 70 kDa protein"/>
    <property type="match status" value="1"/>
</dbReference>
<accession>A0A3Q7FX57</accession>
<comment type="similarity">
    <text evidence="1 5">Belongs to the heat shock protein 70 family.</text>
</comment>
<keyword evidence="3 5" id="KW-0067">ATP-binding</keyword>
<dbReference type="GO" id="GO:0005737">
    <property type="term" value="C:cytoplasm"/>
    <property type="evidence" value="ECO:0000318"/>
    <property type="project" value="GO_Central"/>
</dbReference>
<dbReference type="FunFam" id="3.30.30.30:FF:000019">
    <property type="entry name" value="Heat shock 70 kDa protein"/>
    <property type="match status" value="1"/>
</dbReference>
<organism evidence="8">
    <name type="scientific">Solanum lycopersicum</name>
    <name type="common">Tomato</name>
    <name type="synonym">Lycopersicon esculentum</name>
    <dbReference type="NCBI Taxonomy" id="4081"/>
    <lineage>
        <taxon>Eukaryota</taxon>
        <taxon>Viridiplantae</taxon>
        <taxon>Streptophyta</taxon>
        <taxon>Embryophyta</taxon>
        <taxon>Tracheophyta</taxon>
        <taxon>Spermatophyta</taxon>
        <taxon>Magnoliopsida</taxon>
        <taxon>eudicotyledons</taxon>
        <taxon>Gunneridae</taxon>
        <taxon>Pentapetalae</taxon>
        <taxon>asterids</taxon>
        <taxon>lamiids</taxon>
        <taxon>Solanales</taxon>
        <taxon>Solanaceae</taxon>
        <taxon>Solanoideae</taxon>
        <taxon>Solaneae</taxon>
        <taxon>Solanum</taxon>
        <taxon>Solanum subgen. Lycopersicon</taxon>
    </lineage>
</organism>
<dbReference type="EnsemblPlants" id="Solyc04g011440.3.1">
    <property type="protein sequence ID" value="Solyc04g011440.3.1"/>
    <property type="gene ID" value="Solyc04g011440.3"/>
</dbReference>
<evidence type="ECO:0000256" key="3">
    <source>
        <dbReference type="ARBA" id="ARBA00022840"/>
    </source>
</evidence>
<keyword evidence="4" id="KW-0346">Stress response</keyword>
<feature type="region of interest" description="Disordered" evidence="7">
    <location>
        <begin position="623"/>
        <end position="643"/>
    </location>
</feature>
<dbReference type="InterPro" id="IPR029048">
    <property type="entry name" value="HSP70_C_sf"/>
</dbReference>
<dbReference type="SUPFAM" id="SSF100920">
    <property type="entry name" value="Heat shock protein 70kD (HSP70), peptide-binding domain"/>
    <property type="match status" value="1"/>
</dbReference>
<evidence type="ECO:0000256" key="6">
    <source>
        <dbReference type="SAM" id="Coils"/>
    </source>
</evidence>
<dbReference type="Gene3D" id="2.60.34.10">
    <property type="entry name" value="Substrate Binding Domain Of DNAk, Chain A, domain 1"/>
    <property type="match status" value="1"/>
</dbReference>
<dbReference type="InParanoid" id="A0A3Q7FX57"/>
<feature type="coiled-coil region" evidence="6">
    <location>
        <begin position="518"/>
        <end position="545"/>
    </location>
</feature>
<dbReference type="Pfam" id="PF00012">
    <property type="entry name" value="HSP70"/>
    <property type="match status" value="1"/>
</dbReference>
<dbReference type="NCBIfam" id="NF001413">
    <property type="entry name" value="PRK00290.1"/>
    <property type="match status" value="1"/>
</dbReference>
<dbReference type="PRINTS" id="PR00301">
    <property type="entry name" value="HEATSHOCK70"/>
</dbReference>
<dbReference type="GO" id="GO:0031072">
    <property type="term" value="F:heat shock protein binding"/>
    <property type="evidence" value="ECO:0000318"/>
    <property type="project" value="GO_Central"/>
</dbReference>
<dbReference type="SUPFAM" id="SSF53067">
    <property type="entry name" value="Actin-like ATPase domain"/>
    <property type="match status" value="2"/>
</dbReference>
<dbReference type="PANTHER" id="PTHR19375">
    <property type="entry name" value="HEAT SHOCK PROTEIN 70KDA"/>
    <property type="match status" value="1"/>
</dbReference>
<reference evidence="8" key="2">
    <citation type="submission" date="2019-01" db="UniProtKB">
        <authorList>
            <consortium name="EnsemblPlants"/>
        </authorList>
    </citation>
    <scope>IDENTIFICATION</scope>
    <source>
        <strain evidence="8">cv. Heinz 1706</strain>
    </source>
</reference>
<dbReference type="PROSITE" id="PS00297">
    <property type="entry name" value="HSP70_1"/>
    <property type="match status" value="1"/>
</dbReference>
<evidence type="ECO:0000256" key="1">
    <source>
        <dbReference type="ARBA" id="ARBA00007381"/>
    </source>
</evidence>
<dbReference type="InterPro" id="IPR018181">
    <property type="entry name" value="Heat_shock_70_CS"/>
</dbReference>
<evidence type="ECO:0000313" key="8">
    <source>
        <dbReference type="EnsemblPlants" id="Solyc04g011440.3.1"/>
    </source>
</evidence>
<dbReference type="CDD" id="cd10233">
    <property type="entry name" value="ASKHA_NBD_HSP70_HSPA1"/>
    <property type="match status" value="1"/>
</dbReference>
<dbReference type="GO" id="GO:0044183">
    <property type="term" value="F:protein folding chaperone"/>
    <property type="evidence" value="ECO:0000318"/>
    <property type="project" value="GO_Central"/>
</dbReference>
<dbReference type="Gene3D" id="3.90.640.10">
    <property type="entry name" value="Actin, Chain A, domain 4"/>
    <property type="match status" value="1"/>
</dbReference>
<dbReference type="Gramene" id="Solyc04g011440.3.1">
    <property type="protein sequence ID" value="Solyc04g011440.3.1"/>
    <property type="gene ID" value="Solyc04g011440.3"/>
</dbReference>
<evidence type="ECO:0000313" key="9">
    <source>
        <dbReference type="Proteomes" id="UP000004994"/>
    </source>
</evidence>
<dbReference type="GO" id="GO:0016887">
    <property type="term" value="F:ATP hydrolysis activity"/>
    <property type="evidence" value="ECO:0000318"/>
    <property type="project" value="GO_Central"/>
</dbReference>
<dbReference type="Gene3D" id="3.30.420.40">
    <property type="match status" value="2"/>
</dbReference>
<dbReference type="FunFam" id="3.30.420.40:FF:000465">
    <property type="entry name" value="Heat shock cognate 70 kDa protein 2"/>
    <property type="match status" value="1"/>
</dbReference>
<evidence type="ECO:0000256" key="7">
    <source>
        <dbReference type="SAM" id="MobiDB-lite"/>
    </source>
</evidence>
<keyword evidence="9" id="KW-1185">Reference proteome</keyword>
<dbReference type="InterPro" id="IPR043129">
    <property type="entry name" value="ATPase_NBD"/>
</dbReference>
<dbReference type="STRING" id="4081.A0A3Q7FX57"/>
<dbReference type="AlphaFoldDB" id="A0A3Q7FX57"/>
<dbReference type="InterPro" id="IPR029047">
    <property type="entry name" value="HSP70_peptide-bd_sf"/>
</dbReference>
<dbReference type="OMA" id="KETLSWM"/>
<proteinExistence type="inferred from homology"/>
<reference evidence="8" key="1">
    <citation type="journal article" date="2012" name="Nature">
        <title>The tomato genome sequence provides insights into fleshy fruit evolution.</title>
        <authorList>
            <consortium name="Tomato Genome Consortium"/>
        </authorList>
    </citation>
    <scope>NUCLEOTIDE SEQUENCE [LARGE SCALE GENOMIC DNA]</scope>
    <source>
        <strain evidence="8">cv. Heinz 1706</strain>
    </source>
</reference>
<dbReference type="FunFam" id="3.90.640.10:FF:000002">
    <property type="entry name" value="Heat shock 70 kDa"/>
    <property type="match status" value="1"/>
</dbReference>